<dbReference type="InterPro" id="IPR027417">
    <property type="entry name" value="P-loop_NTPase"/>
</dbReference>
<sequence length="214" mass="24961">MAKLCPKIILEGTRLTFKTELAFALNEHPRIVGPRKYRYHSPVISAEWCAFTNFPWGRGLINFEPQEEALAIETYQTWVRLFELQRYYSWIIDRFHLSTQMYQLQRYDKHYDFRWLEDRMRPLGFRLVFCTRTPESFAAARIERLKVSGNPAQYDDLQAFVAEQKLMQQLVAATTLPTLTVDISDNDVPAAVERIADWLEATGGLTMESMPSPT</sequence>
<dbReference type="RefSeq" id="WP_097653281.1">
    <property type="nucleotide sequence ID" value="NZ_LYXE01000090.1"/>
</dbReference>
<dbReference type="EMBL" id="LYXE01000090">
    <property type="protein sequence ID" value="PDV98830.1"/>
    <property type="molecule type" value="Genomic_DNA"/>
</dbReference>
<name>A0A2H3KLE9_9CHLR</name>
<evidence type="ECO:0000313" key="1">
    <source>
        <dbReference type="EMBL" id="PDV98830.1"/>
    </source>
</evidence>
<comment type="caution">
    <text evidence="1">The sequence shown here is derived from an EMBL/GenBank/DDBJ whole genome shotgun (WGS) entry which is preliminary data.</text>
</comment>
<organism evidence="1 2">
    <name type="scientific">Candidatus Chloroploca asiatica</name>
    <dbReference type="NCBI Taxonomy" id="1506545"/>
    <lineage>
        <taxon>Bacteria</taxon>
        <taxon>Bacillati</taxon>
        <taxon>Chloroflexota</taxon>
        <taxon>Chloroflexia</taxon>
        <taxon>Chloroflexales</taxon>
        <taxon>Chloroflexineae</taxon>
        <taxon>Oscillochloridaceae</taxon>
        <taxon>Candidatus Chloroploca</taxon>
    </lineage>
</organism>
<dbReference type="Proteomes" id="UP000220922">
    <property type="component" value="Unassembled WGS sequence"/>
</dbReference>
<dbReference type="Gene3D" id="3.40.50.300">
    <property type="entry name" value="P-loop containing nucleotide triphosphate hydrolases"/>
    <property type="match status" value="1"/>
</dbReference>
<evidence type="ECO:0008006" key="3">
    <source>
        <dbReference type="Google" id="ProtNLM"/>
    </source>
</evidence>
<protein>
    <recommendedName>
        <fullName evidence="3">dTMP kinase</fullName>
    </recommendedName>
</protein>
<evidence type="ECO:0000313" key="2">
    <source>
        <dbReference type="Proteomes" id="UP000220922"/>
    </source>
</evidence>
<keyword evidence="2" id="KW-1185">Reference proteome</keyword>
<proteinExistence type="predicted"/>
<accession>A0A2H3KLE9</accession>
<dbReference type="SUPFAM" id="SSF52540">
    <property type="entry name" value="P-loop containing nucleoside triphosphate hydrolases"/>
    <property type="match status" value="1"/>
</dbReference>
<gene>
    <name evidence="1" type="ORF">A9Q02_02540</name>
</gene>
<reference evidence="1 2" key="1">
    <citation type="submission" date="2016-05" db="EMBL/GenBank/DDBJ databases">
        <authorList>
            <person name="Lavstsen T."/>
            <person name="Jespersen J.S."/>
        </authorList>
    </citation>
    <scope>NUCLEOTIDE SEQUENCE [LARGE SCALE GENOMIC DNA]</scope>
    <source>
        <strain evidence="1 2">B7-9</strain>
    </source>
</reference>
<dbReference type="AlphaFoldDB" id="A0A2H3KLE9"/>
<dbReference type="OrthoDB" id="3674916at2"/>